<evidence type="ECO:0000256" key="1">
    <source>
        <dbReference type="SAM" id="Coils"/>
    </source>
</evidence>
<keyword evidence="4" id="KW-1185">Reference proteome</keyword>
<dbReference type="RefSeq" id="WP_112145652.1">
    <property type="nucleotide sequence ID" value="NZ_PRLC01000013.1"/>
</dbReference>
<evidence type="ECO:0000256" key="2">
    <source>
        <dbReference type="SAM" id="MobiDB-lite"/>
    </source>
</evidence>
<dbReference type="Gene3D" id="3.30.930.30">
    <property type="match status" value="1"/>
</dbReference>
<proteinExistence type="predicted"/>
<dbReference type="EMBL" id="PRLC01000013">
    <property type="protein sequence ID" value="RAW59172.1"/>
    <property type="molecule type" value="Genomic_DNA"/>
</dbReference>
<keyword evidence="1" id="KW-0175">Coiled coil</keyword>
<name>A0A329UBT9_9FIRM</name>
<feature type="region of interest" description="Disordered" evidence="2">
    <location>
        <begin position="424"/>
        <end position="447"/>
    </location>
</feature>
<sequence>MMLCVISYWVLSGAKRRQIQQLRCCVLPTKLLKRRDVYLKLTRHNGRAGTHGTYNPKHNDRSFNLANSEHIDSERAKGNIYWDCFHGFRSALAPPDPDDLAATFSDVERQFYESRYSNFVESQNERNAKIRHTERNRSIPDLLSSRKTCPEETIYQLGTLDEHASAEDLLNIVTEFIEEFKAKFGDHVHVLDWALHLDESTPHIHERHVFDCENKYGEVAPQQEKALETLGFELPDPDKPLSRRNNRKITFDAACRKMLFEIAKRHGLELEEEAEYGNRQYLEKQDFILAKQKEQLTAQQTKLDELTLRVNDMETLIDEVSAAAYDKAVEVVTDVVRTETRKEDMRMIEDTKKWVLSPERKAPQATREYVAHRLDGVLDKFLKTMQTTAARLQEKMLKPEVRQKGKEQVKEKARDSVLQLLSRLQAEQAQRNPSVLSTAEKSENRFQ</sequence>
<protein>
    <recommendedName>
        <fullName evidence="5">Serine/arginine repetitive matrix protein 2</fullName>
    </recommendedName>
</protein>
<dbReference type="Proteomes" id="UP000250429">
    <property type="component" value="Unassembled WGS sequence"/>
</dbReference>
<reference evidence="3 4" key="1">
    <citation type="submission" date="2018-02" db="EMBL/GenBank/DDBJ databases">
        <title>Complete genome sequencing of Faecalibacterium prausnitzii strains isolated from the human gut.</title>
        <authorList>
            <person name="Fitzgerald B.C."/>
            <person name="Shkoporov A.N."/>
            <person name="Ross P.R."/>
            <person name="Hill C."/>
        </authorList>
    </citation>
    <scope>NUCLEOTIDE SEQUENCE [LARGE SCALE GENOMIC DNA]</scope>
    <source>
        <strain evidence="3 4">APC922/41-1</strain>
    </source>
</reference>
<feature type="compositionally biased region" description="Polar residues" evidence="2">
    <location>
        <begin position="425"/>
        <end position="439"/>
    </location>
</feature>
<feature type="coiled-coil region" evidence="1">
    <location>
        <begin position="289"/>
        <end position="323"/>
    </location>
</feature>
<comment type="caution">
    <text evidence="3">The sequence shown here is derived from an EMBL/GenBank/DDBJ whole genome shotgun (WGS) entry which is preliminary data.</text>
</comment>
<organism evidence="3 4">
    <name type="scientific">Faecalibacterium hattorii</name>
    <dbReference type="NCBI Taxonomy" id="2935520"/>
    <lineage>
        <taxon>Bacteria</taxon>
        <taxon>Bacillati</taxon>
        <taxon>Bacillota</taxon>
        <taxon>Clostridia</taxon>
        <taxon>Eubacteriales</taxon>
        <taxon>Oscillospiraceae</taxon>
        <taxon>Faecalibacterium</taxon>
    </lineage>
</organism>
<dbReference type="AlphaFoldDB" id="A0A329UBT9"/>
<evidence type="ECO:0008006" key="5">
    <source>
        <dbReference type="Google" id="ProtNLM"/>
    </source>
</evidence>
<evidence type="ECO:0000313" key="3">
    <source>
        <dbReference type="EMBL" id="RAW59172.1"/>
    </source>
</evidence>
<gene>
    <name evidence="3" type="ORF">C4N23_09630</name>
</gene>
<evidence type="ECO:0000313" key="4">
    <source>
        <dbReference type="Proteomes" id="UP000250429"/>
    </source>
</evidence>
<accession>A0A329UBT9</accession>